<evidence type="ECO:0000256" key="7">
    <source>
        <dbReference type="ARBA" id="ARBA00023136"/>
    </source>
</evidence>
<dbReference type="PANTHER" id="PTHR11132">
    <property type="entry name" value="SOLUTE CARRIER FAMILY 35"/>
    <property type="match status" value="1"/>
</dbReference>
<reference evidence="10" key="2">
    <citation type="submission" date="2023-05" db="EMBL/GenBank/DDBJ databases">
        <authorList>
            <consortium name="Lawrence Berkeley National Laboratory"/>
            <person name="Steindorff A."/>
            <person name="Hensen N."/>
            <person name="Bonometti L."/>
            <person name="Westerberg I."/>
            <person name="Brannstrom I.O."/>
            <person name="Guillou S."/>
            <person name="Cros-Aarteil S."/>
            <person name="Calhoun S."/>
            <person name="Haridas S."/>
            <person name="Kuo A."/>
            <person name="Mondo S."/>
            <person name="Pangilinan J."/>
            <person name="Riley R."/>
            <person name="Labutti K."/>
            <person name="Andreopoulos B."/>
            <person name="Lipzen A."/>
            <person name="Chen C."/>
            <person name="Yanf M."/>
            <person name="Daum C."/>
            <person name="Ng V."/>
            <person name="Clum A."/>
            <person name="Ohm R."/>
            <person name="Martin F."/>
            <person name="Silar P."/>
            <person name="Natvig D."/>
            <person name="Lalanne C."/>
            <person name="Gautier V."/>
            <person name="Ament-Velasquez S.L."/>
            <person name="Kruys A."/>
            <person name="Hutchinson M.I."/>
            <person name="Powell A.J."/>
            <person name="Barry K."/>
            <person name="Miller A.N."/>
            <person name="Grigoriev I.V."/>
            <person name="Debuchy R."/>
            <person name="Gladieux P."/>
            <person name="Thoren M.H."/>
            <person name="Johannesson H."/>
        </authorList>
    </citation>
    <scope>NUCLEOTIDE SEQUENCE</scope>
    <source>
        <strain evidence="10">CBS 123565</strain>
    </source>
</reference>
<feature type="domain" description="Sugar phosphate transporter" evidence="9">
    <location>
        <begin position="24"/>
        <end position="310"/>
    </location>
</feature>
<dbReference type="InterPro" id="IPR004853">
    <property type="entry name" value="Sugar_P_trans_dom"/>
</dbReference>
<feature type="transmembrane region" description="Helical" evidence="8">
    <location>
        <begin position="176"/>
        <end position="194"/>
    </location>
</feature>
<dbReference type="AlphaFoldDB" id="A0AAN6URE1"/>
<gene>
    <name evidence="10" type="ORF">BT67DRAFT_460139</name>
</gene>
<evidence type="ECO:0000256" key="4">
    <source>
        <dbReference type="ARBA" id="ARBA00011182"/>
    </source>
</evidence>
<reference evidence="10" key="1">
    <citation type="journal article" date="2023" name="Mol. Phylogenet. Evol.">
        <title>Genome-scale phylogeny and comparative genomics of the fungal order Sordariales.</title>
        <authorList>
            <person name="Hensen N."/>
            <person name="Bonometti L."/>
            <person name="Westerberg I."/>
            <person name="Brannstrom I.O."/>
            <person name="Guillou S."/>
            <person name="Cros-Aarteil S."/>
            <person name="Calhoun S."/>
            <person name="Haridas S."/>
            <person name="Kuo A."/>
            <person name="Mondo S."/>
            <person name="Pangilinan J."/>
            <person name="Riley R."/>
            <person name="LaButti K."/>
            <person name="Andreopoulos B."/>
            <person name="Lipzen A."/>
            <person name="Chen C."/>
            <person name="Yan M."/>
            <person name="Daum C."/>
            <person name="Ng V."/>
            <person name="Clum A."/>
            <person name="Steindorff A."/>
            <person name="Ohm R.A."/>
            <person name="Martin F."/>
            <person name="Silar P."/>
            <person name="Natvig D.O."/>
            <person name="Lalanne C."/>
            <person name="Gautier V."/>
            <person name="Ament-Velasquez S.L."/>
            <person name="Kruys A."/>
            <person name="Hutchinson M.I."/>
            <person name="Powell A.J."/>
            <person name="Barry K."/>
            <person name="Miller A.N."/>
            <person name="Grigoriev I.V."/>
            <person name="Debuchy R."/>
            <person name="Gladieux P."/>
            <person name="Hiltunen Thoren M."/>
            <person name="Johannesson H."/>
        </authorList>
    </citation>
    <scope>NUCLEOTIDE SEQUENCE</scope>
    <source>
        <strain evidence="10">CBS 123565</strain>
    </source>
</reference>
<keyword evidence="7 8" id="KW-0472">Membrane</keyword>
<evidence type="ECO:0000313" key="11">
    <source>
        <dbReference type="Proteomes" id="UP001304895"/>
    </source>
</evidence>
<protein>
    <submittedName>
        <fullName evidence="10">TPT-domain-containing protein</fullName>
    </submittedName>
</protein>
<keyword evidence="5 8" id="KW-0812">Transmembrane</keyword>
<feature type="transmembrane region" description="Helical" evidence="8">
    <location>
        <begin position="206"/>
        <end position="226"/>
    </location>
</feature>
<comment type="subcellular location">
    <subcellularLocation>
        <location evidence="2">Endoplasmic reticulum membrane</location>
        <topology evidence="2">Multi-pass membrane protein</topology>
    </subcellularLocation>
</comment>
<dbReference type="Pfam" id="PF03151">
    <property type="entry name" value="TPT"/>
    <property type="match status" value="1"/>
</dbReference>
<evidence type="ECO:0000256" key="2">
    <source>
        <dbReference type="ARBA" id="ARBA00004477"/>
    </source>
</evidence>
<evidence type="ECO:0000256" key="1">
    <source>
        <dbReference type="ARBA" id="ARBA00003420"/>
    </source>
</evidence>
<accession>A0AAN6URE1</accession>
<comment type="subunit">
    <text evidence="4">Homooligomer.</text>
</comment>
<comment type="similarity">
    <text evidence="3">Belongs to the TPT transporter family. SLC35D subfamily.</text>
</comment>
<dbReference type="GO" id="GO:0005789">
    <property type="term" value="C:endoplasmic reticulum membrane"/>
    <property type="evidence" value="ECO:0007669"/>
    <property type="project" value="UniProtKB-SubCell"/>
</dbReference>
<evidence type="ECO:0000256" key="5">
    <source>
        <dbReference type="ARBA" id="ARBA00022692"/>
    </source>
</evidence>
<keyword evidence="6 8" id="KW-1133">Transmembrane helix</keyword>
<feature type="transmembrane region" description="Helical" evidence="8">
    <location>
        <begin position="117"/>
        <end position="138"/>
    </location>
</feature>
<feature type="transmembrane region" description="Helical" evidence="8">
    <location>
        <begin position="238"/>
        <end position="259"/>
    </location>
</feature>
<feature type="transmembrane region" description="Helical" evidence="8">
    <location>
        <begin position="266"/>
        <end position="286"/>
    </location>
</feature>
<evidence type="ECO:0000256" key="6">
    <source>
        <dbReference type="ARBA" id="ARBA00022989"/>
    </source>
</evidence>
<feature type="transmembrane region" description="Helical" evidence="8">
    <location>
        <begin position="89"/>
        <end position="111"/>
    </location>
</feature>
<proteinExistence type="inferred from homology"/>
<evidence type="ECO:0000256" key="3">
    <source>
        <dbReference type="ARBA" id="ARBA00010425"/>
    </source>
</evidence>
<feature type="transmembrane region" description="Helical" evidence="8">
    <location>
        <begin position="21"/>
        <end position="43"/>
    </location>
</feature>
<comment type="caution">
    <text evidence="10">The sequence shown here is derived from an EMBL/GenBank/DDBJ whole genome shotgun (WGS) entry which is preliminary data.</text>
</comment>
<comment type="function">
    <text evidence="1">Involved in the import of GDP-mannose from the cytoplasm into the Golgi lumen.</text>
</comment>
<name>A0AAN6URE1_9PEZI</name>
<feature type="transmembrane region" description="Helical" evidence="8">
    <location>
        <begin position="150"/>
        <end position="170"/>
    </location>
</feature>
<keyword evidence="11" id="KW-1185">Reference proteome</keyword>
<dbReference type="InterPro" id="IPR050186">
    <property type="entry name" value="TPT_transporter"/>
</dbReference>
<feature type="transmembrane region" description="Helical" evidence="8">
    <location>
        <begin position="292"/>
        <end position="311"/>
    </location>
</feature>
<dbReference type="EMBL" id="MU853402">
    <property type="protein sequence ID" value="KAK4137579.1"/>
    <property type="molecule type" value="Genomic_DNA"/>
</dbReference>
<evidence type="ECO:0000259" key="9">
    <source>
        <dbReference type="Pfam" id="PF03151"/>
    </source>
</evidence>
<dbReference type="Proteomes" id="UP001304895">
    <property type="component" value="Unassembled WGS sequence"/>
</dbReference>
<evidence type="ECO:0000313" key="10">
    <source>
        <dbReference type="EMBL" id="KAK4137579.1"/>
    </source>
</evidence>
<evidence type="ECO:0000256" key="8">
    <source>
        <dbReference type="SAM" id="Phobius"/>
    </source>
</evidence>
<sequence length="397" mass="42572">MAEDDVERQAEKPRPAERGGVHAVFYIASWIFFSNLTILFNKWMIDGRGFTVILTCWHLIFATMATQILARTTKLLDGRKNVTMTGRTYLRAIVPIGLVYSASLVCSNMVYLYLSVAFIQMLKAAAPVAVLLTAWAWGVEEPSLRRFLNVTFIVAGVGLASFGAVDFSWVGFTFQVGGIVFEAMRLIMIQVLLSGDSQKMDPLVSLYYYAPVCAVMNVVIAIGTEANRFDPADLAKAGYGLLLLNAMVAFMLNVSSVFLIGKTSGLVMTLTGILKNILLVIISVLIWHTSISWLQCLGYAIALGGLVYYSLGWDQLVALSTGIWLYANGVFSSPPATGAGAAGPDDSAGRLPSAVRRALVIGLALVTLLILVGGFFYGGGAAAVGEQFGGSGGSRED</sequence>
<feature type="transmembrane region" description="Helical" evidence="8">
    <location>
        <begin position="49"/>
        <end position="69"/>
    </location>
</feature>
<organism evidence="10 11">
    <name type="scientific">Trichocladium antarcticum</name>
    <dbReference type="NCBI Taxonomy" id="1450529"/>
    <lineage>
        <taxon>Eukaryota</taxon>
        <taxon>Fungi</taxon>
        <taxon>Dikarya</taxon>
        <taxon>Ascomycota</taxon>
        <taxon>Pezizomycotina</taxon>
        <taxon>Sordariomycetes</taxon>
        <taxon>Sordariomycetidae</taxon>
        <taxon>Sordariales</taxon>
        <taxon>Chaetomiaceae</taxon>
        <taxon>Trichocladium</taxon>
    </lineage>
</organism>
<feature type="transmembrane region" description="Helical" evidence="8">
    <location>
        <begin position="358"/>
        <end position="378"/>
    </location>
</feature>